<evidence type="ECO:0000256" key="5">
    <source>
        <dbReference type="SAM" id="Phobius"/>
    </source>
</evidence>
<evidence type="ECO:0000313" key="7">
    <source>
        <dbReference type="Proteomes" id="UP000570595"/>
    </source>
</evidence>
<dbReference type="SUPFAM" id="SSF103481">
    <property type="entry name" value="Multidrug resistance efflux transporter EmrE"/>
    <property type="match status" value="1"/>
</dbReference>
<evidence type="ECO:0000256" key="1">
    <source>
        <dbReference type="ARBA" id="ARBA00004141"/>
    </source>
</evidence>
<feature type="transmembrane region" description="Helical" evidence="5">
    <location>
        <begin position="124"/>
        <end position="143"/>
    </location>
</feature>
<feature type="transmembrane region" description="Helical" evidence="5">
    <location>
        <begin position="308"/>
        <end position="327"/>
    </location>
</feature>
<evidence type="ECO:0000256" key="3">
    <source>
        <dbReference type="ARBA" id="ARBA00022989"/>
    </source>
</evidence>
<dbReference type="Proteomes" id="UP000570595">
    <property type="component" value="Unassembled WGS sequence"/>
</dbReference>
<feature type="transmembrane region" description="Helical" evidence="5">
    <location>
        <begin position="150"/>
        <end position="169"/>
    </location>
</feature>
<dbReference type="OrthoDB" id="29773at2759"/>
<dbReference type="InterPro" id="IPR037185">
    <property type="entry name" value="EmrE-like"/>
</dbReference>
<keyword evidence="4 5" id="KW-0472">Membrane</keyword>
<feature type="transmembrane region" description="Helical" evidence="5">
    <location>
        <begin position="333"/>
        <end position="352"/>
    </location>
</feature>
<dbReference type="Pfam" id="PF04142">
    <property type="entry name" value="Nuc_sug_transp"/>
    <property type="match status" value="1"/>
</dbReference>
<evidence type="ECO:0000256" key="2">
    <source>
        <dbReference type="ARBA" id="ARBA00022692"/>
    </source>
</evidence>
<proteinExistence type="predicted"/>
<name>A0A7J6LBD3_PEROL</name>
<comment type="subcellular location">
    <subcellularLocation>
        <location evidence="1">Membrane</location>
        <topology evidence="1">Multi-pass membrane protein</topology>
    </subcellularLocation>
</comment>
<evidence type="ECO:0000256" key="4">
    <source>
        <dbReference type="ARBA" id="ARBA00023136"/>
    </source>
</evidence>
<dbReference type="EMBL" id="JABAHT010000400">
    <property type="protein sequence ID" value="KAF4656568.1"/>
    <property type="molecule type" value="Genomic_DNA"/>
</dbReference>
<dbReference type="PANTHER" id="PTHR13146:SF3">
    <property type="entry name" value="EAMA DOMAIN-CONTAINING PROTEIN"/>
    <property type="match status" value="1"/>
</dbReference>
<keyword evidence="3 5" id="KW-1133">Transmembrane helix</keyword>
<dbReference type="AlphaFoldDB" id="A0A7J6LBD3"/>
<feature type="transmembrane region" description="Helical" evidence="5">
    <location>
        <begin position="189"/>
        <end position="208"/>
    </location>
</feature>
<comment type="caution">
    <text evidence="6">The sequence shown here is derived from an EMBL/GenBank/DDBJ whole genome shotgun (WGS) entry which is preliminary data.</text>
</comment>
<reference evidence="6 7" key="1">
    <citation type="submission" date="2020-04" db="EMBL/GenBank/DDBJ databases">
        <title>Perkinsus olseni comparative genomics.</title>
        <authorList>
            <person name="Bogema D.R."/>
        </authorList>
    </citation>
    <scope>NUCLEOTIDE SEQUENCE [LARGE SCALE GENOMIC DNA]</scope>
    <source>
        <strain evidence="6">ATCC PRA-179</strain>
    </source>
</reference>
<gene>
    <name evidence="6" type="ORF">FOZ61_006896</name>
</gene>
<keyword evidence="2 5" id="KW-0812">Transmembrane</keyword>
<dbReference type="PANTHER" id="PTHR13146">
    <property type="match status" value="1"/>
</dbReference>
<feature type="transmembrane region" description="Helical" evidence="5">
    <location>
        <begin position="97"/>
        <end position="118"/>
    </location>
</feature>
<sequence length="395" mass="44168">MRQTTLYILGLLIFGCLNTIMSKVQFQIISVGVEGHPKFFKKPWFNTLTMFLGMCVVLVIHFVTVCWKSRRVQQNRQQPLLSRAPQPETSFKKASSLIAFPAVLDLVATVFCFLGLLYNSASVYQMLRGSMIIFSAIFSVLFLKRQLRAYHWFGVLICVVAVVVVGVANMKSTTTSVDSPSDETPGLRAFGMVMIILGQVVQALQVVVEERLLRHHTIAPFLITGMEGIWGTLFMFVIAFPIIYMIPGADAGSAENPIDTAVMIENSTGLQWLILLYIFSVFTYNMSGILVTYALSAVHRTMLEASRTAVIWIVDLTIHSIAPSSPFGEVWTMWSWLQLFGFGLLVFGQAVYSDIIRLPGFYYDLTPPKPEYLRSPAAMMGNVPTPPPSLSYREN</sequence>
<dbReference type="GO" id="GO:0015165">
    <property type="term" value="F:pyrimidine nucleotide-sugar transmembrane transporter activity"/>
    <property type="evidence" value="ECO:0007669"/>
    <property type="project" value="InterPro"/>
</dbReference>
<accession>A0A7J6LBD3</accession>
<organism evidence="6 7">
    <name type="scientific">Perkinsus olseni</name>
    <name type="common">Perkinsus atlanticus</name>
    <dbReference type="NCBI Taxonomy" id="32597"/>
    <lineage>
        <taxon>Eukaryota</taxon>
        <taxon>Sar</taxon>
        <taxon>Alveolata</taxon>
        <taxon>Perkinsozoa</taxon>
        <taxon>Perkinsea</taxon>
        <taxon>Perkinsida</taxon>
        <taxon>Perkinsidae</taxon>
        <taxon>Perkinsus</taxon>
    </lineage>
</organism>
<protein>
    <submittedName>
        <fullName evidence="6">Uncharacterized protein</fullName>
    </submittedName>
</protein>
<evidence type="ECO:0000313" key="6">
    <source>
        <dbReference type="EMBL" id="KAF4656568.1"/>
    </source>
</evidence>
<dbReference type="GO" id="GO:0000139">
    <property type="term" value="C:Golgi membrane"/>
    <property type="evidence" value="ECO:0007669"/>
    <property type="project" value="InterPro"/>
</dbReference>
<feature type="transmembrane region" description="Helical" evidence="5">
    <location>
        <begin position="229"/>
        <end position="249"/>
    </location>
</feature>
<feature type="transmembrane region" description="Helical" evidence="5">
    <location>
        <begin position="46"/>
        <end position="67"/>
    </location>
</feature>
<feature type="transmembrane region" description="Helical" evidence="5">
    <location>
        <begin position="269"/>
        <end position="296"/>
    </location>
</feature>
<dbReference type="PROSITE" id="PS51257">
    <property type="entry name" value="PROKAR_LIPOPROTEIN"/>
    <property type="match status" value="1"/>
</dbReference>
<dbReference type="InterPro" id="IPR007271">
    <property type="entry name" value="Nuc_sug_transpt"/>
</dbReference>